<dbReference type="InterPro" id="IPR035965">
    <property type="entry name" value="PAS-like_dom_sf"/>
</dbReference>
<dbReference type="PROSITE" id="PS00676">
    <property type="entry name" value="SIGMA54_INTERACT_2"/>
    <property type="match status" value="1"/>
</dbReference>
<dbReference type="PROSITE" id="PS50045">
    <property type="entry name" value="SIGMA54_INTERACT_4"/>
    <property type="match status" value="1"/>
</dbReference>
<reference evidence="7 8" key="1">
    <citation type="submission" date="2013-09" db="EMBL/GenBank/DDBJ databases">
        <authorList>
            <person name="Durkin A.S."/>
            <person name="Haft D.R."/>
            <person name="McCorrison J."/>
            <person name="Torralba M."/>
            <person name="Gillis M."/>
            <person name="Haft D.H."/>
            <person name="Methe B."/>
            <person name="Sutton G."/>
            <person name="Nelson K.E."/>
        </authorList>
    </citation>
    <scope>NUCLEOTIDE SEQUENCE [LARGE SCALE GENOMIC DNA]</scope>
    <source>
        <strain evidence="7 8">BV3C16-1</strain>
    </source>
</reference>
<dbReference type="Gene3D" id="1.10.8.60">
    <property type="match status" value="1"/>
</dbReference>
<dbReference type="Pfam" id="PF18024">
    <property type="entry name" value="HTH_50"/>
    <property type="match status" value="1"/>
</dbReference>
<proteinExistence type="predicted"/>
<dbReference type="InterPro" id="IPR002078">
    <property type="entry name" value="Sigma_54_int"/>
</dbReference>
<dbReference type="Pfam" id="PF25601">
    <property type="entry name" value="AAA_lid_14"/>
    <property type="match status" value="1"/>
</dbReference>
<protein>
    <recommendedName>
        <fullName evidence="4">HTH-type transcriptional regulatory protein TyrR</fullName>
    </recommendedName>
</protein>
<dbReference type="EMBL" id="AWXA01000025">
    <property type="protein sequence ID" value="ERT60230.1"/>
    <property type="molecule type" value="Genomic_DNA"/>
</dbReference>
<evidence type="ECO:0000256" key="3">
    <source>
        <dbReference type="ARBA" id="ARBA00022840"/>
    </source>
</evidence>
<evidence type="ECO:0000259" key="6">
    <source>
        <dbReference type="PROSITE" id="PS50112"/>
    </source>
</evidence>
<dbReference type="eggNOG" id="COG3829">
    <property type="taxonomic scope" value="Bacteria"/>
</dbReference>
<dbReference type="Pfam" id="PF00158">
    <property type="entry name" value="Sigma54_activat"/>
    <property type="match status" value="1"/>
</dbReference>
<dbReference type="SUPFAM" id="SSF46689">
    <property type="entry name" value="Homeodomain-like"/>
    <property type="match status" value="1"/>
</dbReference>
<evidence type="ECO:0000256" key="1">
    <source>
        <dbReference type="ARBA" id="ARBA00022741"/>
    </source>
</evidence>
<keyword evidence="1" id="KW-0547">Nucleotide-binding</keyword>
<dbReference type="NCBIfam" id="TIGR00229">
    <property type="entry name" value="sensory_box"/>
    <property type="match status" value="1"/>
</dbReference>
<keyword evidence="8" id="KW-1185">Reference proteome</keyword>
<dbReference type="SMART" id="SM00091">
    <property type="entry name" value="PAS"/>
    <property type="match status" value="1"/>
</dbReference>
<dbReference type="PROSITE" id="PS50112">
    <property type="entry name" value="PAS"/>
    <property type="match status" value="1"/>
</dbReference>
<dbReference type="GO" id="GO:0003677">
    <property type="term" value="F:DNA binding"/>
    <property type="evidence" value="ECO:0007669"/>
    <property type="project" value="UniProtKB-KW"/>
</dbReference>
<evidence type="ECO:0000256" key="4">
    <source>
        <dbReference type="ARBA" id="ARBA00029500"/>
    </source>
</evidence>
<dbReference type="FunFam" id="3.40.50.300:FF:000006">
    <property type="entry name" value="DNA-binding transcriptional regulator NtrC"/>
    <property type="match status" value="1"/>
</dbReference>
<name>U7ULM9_9FIRM</name>
<dbReference type="Gene3D" id="3.40.50.300">
    <property type="entry name" value="P-loop containing nucleotide triphosphate hydrolases"/>
    <property type="match status" value="1"/>
</dbReference>
<dbReference type="STRING" id="1111454.HMPREF1250_1015"/>
<dbReference type="Gene3D" id="1.10.10.60">
    <property type="entry name" value="Homeodomain-like"/>
    <property type="match status" value="1"/>
</dbReference>
<dbReference type="Pfam" id="PF00989">
    <property type="entry name" value="PAS"/>
    <property type="match status" value="1"/>
</dbReference>
<dbReference type="RefSeq" id="WP_023053444.1">
    <property type="nucleotide sequence ID" value="NZ_AWXA01000025.1"/>
</dbReference>
<organism evidence="7 8">
    <name type="scientific">Megasphaera vaginalis</name>
    <name type="common">ex Srinivasan et al. 2021</name>
    <dbReference type="NCBI Taxonomy" id="1111454"/>
    <lineage>
        <taxon>Bacteria</taxon>
        <taxon>Bacillati</taxon>
        <taxon>Bacillota</taxon>
        <taxon>Negativicutes</taxon>
        <taxon>Veillonellales</taxon>
        <taxon>Veillonellaceae</taxon>
        <taxon>Megasphaera</taxon>
    </lineage>
</organism>
<dbReference type="SUPFAM" id="SSF52540">
    <property type="entry name" value="P-loop containing nucleoside triphosphate hydrolases"/>
    <property type="match status" value="1"/>
</dbReference>
<dbReference type="InterPro" id="IPR013767">
    <property type="entry name" value="PAS_fold"/>
</dbReference>
<dbReference type="Proteomes" id="UP000017090">
    <property type="component" value="Unassembled WGS sequence"/>
</dbReference>
<keyword evidence="3" id="KW-0067">ATP-binding</keyword>
<dbReference type="PATRIC" id="fig|1111454.3.peg.998"/>
<keyword evidence="2" id="KW-0058">Aromatic hydrocarbons catabolism</keyword>
<evidence type="ECO:0000313" key="7">
    <source>
        <dbReference type="EMBL" id="ERT60230.1"/>
    </source>
</evidence>
<feature type="domain" description="Sigma-54 factor interaction" evidence="5">
    <location>
        <begin position="254"/>
        <end position="483"/>
    </location>
</feature>
<dbReference type="InterPro" id="IPR003593">
    <property type="entry name" value="AAA+_ATPase"/>
</dbReference>
<dbReference type="InterPro" id="IPR009057">
    <property type="entry name" value="Homeodomain-like_sf"/>
</dbReference>
<gene>
    <name evidence="7" type="ORF">HMPREF1250_1015</name>
</gene>
<dbReference type="InterPro" id="IPR027417">
    <property type="entry name" value="P-loop_NTPase"/>
</dbReference>
<evidence type="ECO:0000256" key="2">
    <source>
        <dbReference type="ARBA" id="ARBA00022797"/>
    </source>
</evidence>
<sequence>MENGRFTTADYSCAFNALYCSLIIVDNEGHIVCKNESSKRLVEETGVSYEEILASFSSQIDLVKGQGRFSMQNGENWIICHVYPWLRAGGRNGSILVLHESGHEVCSQQELDIVNTTFREMNAILELATDGIIVTDRQGIIVRVNAAIEKTFGVDRRSLLGYAADEIVAQGIFKEGIVKQVLESKKRVTVSSDFKDKMLVYTGIPICDSHKRLTSVVVNIQDVSALNLLRQSLEQEKLKVRQMVVMNIEKNGDLIVNSSKMKQTMEKIRIISDVDSIVLLTRESGTGKEVIVNEIYRRSRRNGKAFVKINCGAIPDSLFESELFGYESGSFTGARHQGKLGFFELADKGTLLLDEVGELSLAAQVKLLRVIQEKEVLRIGAAKPKAVDVRIIAATNRNLWEMVKEGTFRQDLYYRLNVIQINVPPLRERREDIIPLTRFFIEKFNKRYHKRKKLSIDLARVLINMNWYGNTRELENVIETMIVLTPSDLLMPKDLPDKYTNEREAAAVTVAGIIPLQDALRETERQLLANARMRYKTTREIANALKVNQSTVSRKLREFDITLMH</sequence>
<evidence type="ECO:0000313" key="8">
    <source>
        <dbReference type="Proteomes" id="UP000017090"/>
    </source>
</evidence>
<dbReference type="InterPro" id="IPR058031">
    <property type="entry name" value="AAA_lid_NorR"/>
</dbReference>
<dbReference type="InterPro" id="IPR025943">
    <property type="entry name" value="Sigma_54_int_dom_ATP-bd_2"/>
</dbReference>
<dbReference type="InterPro" id="IPR000014">
    <property type="entry name" value="PAS"/>
</dbReference>
<accession>U7ULM9</accession>
<dbReference type="SMART" id="SM00382">
    <property type="entry name" value="AAA"/>
    <property type="match status" value="1"/>
</dbReference>
<dbReference type="GO" id="GO:0005524">
    <property type="term" value="F:ATP binding"/>
    <property type="evidence" value="ECO:0007669"/>
    <property type="project" value="UniProtKB-KW"/>
</dbReference>
<dbReference type="CDD" id="cd00009">
    <property type="entry name" value="AAA"/>
    <property type="match status" value="1"/>
</dbReference>
<dbReference type="InterPro" id="IPR030828">
    <property type="entry name" value="HTH_TyrR"/>
</dbReference>
<dbReference type="GO" id="GO:0006355">
    <property type="term" value="P:regulation of DNA-templated transcription"/>
    <property type="evidence" value="ECO:0007669"/>
    <property type="project" value="InterPro"/>
</dbReference>
<evidence type="ECO:0000259" key="5">
    <source>
        <dbReference type="PROSITE" id="PS50045"/>
    </source>
</evidence>
<dbReference type="Gene3D" id="3.30.450.20">
    <property type="entry name" value="PAS domain"/>
    <property type="match status" value="1"/>
</dbReference>
<dbReference type="PANTHER" id="PTHR32071">
    <property type="entry name" value="TRANSCRIPTIONAL REGULATORY PROTEIN"/>
    <property type="match status" value="1"/>
</dbReference>
<dbReference type="SUPFAM" id="SSF55785">
    <property type="entry name" value="PYP-like sensor domain (PAS domain)"/>
    <property type="match status" value="1"/>
</dbReference>
<comment type="caution">
    <text evidence="7">The sequence shown here is derived from an EMBL/GenBank/DDBJ whole genome shotgun (WGS) entry which is preliminary data.</text>
</comment>
<dbReference type="CDD" id="cd00130">
    <property type="entry name" value="PAS"/>
    <property type="match status" value="1"/>
</dbReference>
<dbReference type="AlphaFoldDB" id="U7ULM9"/>
<feature type="domain" description="PAS" evidence="6">
    <location>
        <begin position="117"/>
        <end position="161"/>
    </location>
</feature>